<proteinExistence type="predicted"/>
<dbReference type="SMART" id="SM00249">
    <property type="entry name" value="PHD"/>
    <property type="match status" value="1"/>
</dbReference>
<dbReference type="STRING" id="1611254.A0A2G5T5T7"/>
<feature type="domain" description="PHD-type" evidence="6">
    <location>
        <begin position="162"/>
        <end position="217"/>
    </location>
</feature>
<feature type="region of interest" description="Disordered" evidence="5">
    <location>
        <begin position="222"/>
        <end position="248"/>
    </location>
</feature>
<dbReference type="Gene3D" id="3.30.40.10">
    <property type="entry name" value="Zinc/RING finger domain, C3HC4 (zinc finger)"/>
    <property type="match status" value="1"/>
</dbReference>
<evidence type="ECO:0000256" key="5">
    <source>
        <dbReference type="SAM" id="MobiDB-lite"/>
    </source>
</evidence>
<dbReference type="PROSITE" id="PS01359">
    <property type="entry name" value="ZF_PHD_1"/>
    <property type="match status" value="1"/>
</dbReference>
<reference evidence="8" key="1">
    <citation type="submission" date="2017-10" db="EMBL/GenBank/DDBJ databases">
        <title>Rapid genome shrinkage in a self-fertile nematode reveals novel sperm competition proteins.</title>
        <authorList>
            <person name="Yin D."/>
            <person name="Schwarz E.M."/>
            <person name="Thomas C.G."/>
            <person name="Felde R.L."/>
            <person name="Korf I.F."/>
            <person name="Cutter A.D."/>
            <person name="Schartner C.M."/>
            <person name="Ralston E.J."/>
            <person name="Meyer B.J."/>
            <person name="Haag E.S."/>
        </authorList>
    </citation>
    <scope>NUCLEOTIDE SEQUENCE [LARGE SCALE GENOMIC DNA]</scope>
    <source>
        <strain evidence="8">JU1422</strain>
    </source>
</reference>
<evidence type="ECO:0000259" key="6">
    <source>
        <dbReference type="PROSITE" id="PS50016"/>
    </source>
</evidence>
<evidence type="ECO:0000313" key="7">
    <source>
        <dbReference type="EMBL" id="PIC22734.1"/>
    </source>
</evidence>
<protein>
    <recommendedName>
        <fullName evidence="6">PHD-type domain-containing protein</fullName>
    </recommendedName>
</protein>
<feature type="region of interest" description="Disordered" evidence="5">
    <location>
        <begin position="1"/>
        <end position="26"/>
    </location>
</feature>
<dbReference type="InterPro" id="IPR001965">
    <property type="entry name" value="Znf_PHD"/>
</dbReference>
<organism evidence="7 8">
    <name type="scientific">Caenorhabditis nigoni</name>
    <dbReference type="NCBI Taxonomy" id="1611254"/>
    <lineage>
        <taxon>Eukaryota</taxon>
        <taxon>Metazoa</taxon>
        <taxon>Ecdysozoa</taxon>
        <taxon>Nematoda</taxon>
        <taxon>Chromadorea</taxon>
        <taxon>Rhabditida</taxon>
        <taxon>Rhabditina</taxon>
        <taxon>Rhabditomorpha</taxon>
        <taxon>Rhabditoidea</taxon>
        <taxon>Rhabditidae</taxon>
        <taxon>Peloderinae</taxon>
        <taxon>Caenorhabditis</taxon>
    </lineage>
</organism>
<evidence type="ECO:0000256" key="3">
    <source>
        <dbReference type="ARBA" id="ARBA00022833"/>
    </source>
</evidence>
<dbReference type="InterPro" id="IPR019786">
    <property type="entry name" value="Zinc_finger_PHD-type_CS"/>
</dbReference>
<dbReference type="SUPFAM" id="SSF57903">
    <property type="entry name" value="FYVE/PHD zinc finger"/>
    <property type="match status" value="1"/>
</dbReference>
<keyword evidence="3" id="KW-0862">Zinc</keyword>
<dbReference type="Proteomes" id="UP000230233">
    <property type="component" value="Chromosome V"/>
</dbReference>
<keyword evidence="8" id="KW-1185">Reference proteome</keyword>
<dbReference type="OrthoDB" id="5863171at2759"/>
<evidence type="ECO:0000313" key="8">
    <source>
        <dbReference type="Proteomes" id="UP000230233"/>
    </source>
</evidence>
<keyword evidence="1" id="KW-0479">Metal-binding</keyword>
<evidence type="ECO:0000256" key="1">
    <source>
        <dbReference type="ARBA" id="ARBA00022723"/>
    </source>
</evidence>
<dbReference type="InterPro" id="IPR019787">
    <property type="entry name" value="Znf_PHD-finger"/>
</dbReference>
<dbReference type="EMBL" id="PDUG01000005">
    <property type="protein sequence ID" value="PIC22734.1"/>
    <property type="molecule type" value="Genomic_DNA"/>
</dbReference>
<dbReference type="PROSITE" id="PS50016">
    <property type="entry name" value="ZF_PHD_2"/>
    <property type="match status" value="1"/>
</dbReference>
<dbReference type="Pfam" id="PF00628">
    <property type="entry name" value="PHD"/>
    <property type="match status" value="1"/>
</dbReference>
<keyword evidence="2 4" id="KW-0863">Zinc-finger</keyword>
<gene>
    <name evidence="7" type="primary">Cni-phf-30</name>
    <name evidence="7" type="synonym">Cnig_chr_V.g16685</name>
    <name evidence="7" type="ORF">B9Z55_016685</name>
</gene>
<dbReference type="GO" id="GO:0008270">
    <property type="term" value="F:zinc ion binding"/>
    <property type="evidence" value="ECO:0007669"/>
    <property type="project" value="UniProtKB-KW"/>
</dbReference>
<evidence type="ECO:0000256" key="4">
    <source>
        <dbReference type="PROSITE-ProRule" id="PRU00146"/>
    </source>
</evidence>
<dbReference type="InterPro" id="IPR011011">
    <property type="entry name" value="Znf_FYVE_PHD"/>
</dbReference>
<evidence type="ECO:0000256" key="2">
    <source>
        <dbReference type="ARBA" id="ARBA00022771"/>
    </source>
</evidence>
<dbReference type="AlphaFoldDB" id="A0A2G5T5T7"/>
<comment type="caution">
    <text evidence="7">The sequence shown here is derived from an EMBL/GenBank/DDBJ whole genome shotgun (WGS) entry which is preliminary data.</text>
</comment>
<name>A0A2G5T5T7_9PELO</name>
<dbReference type="FunFam" id="3.30.40.10:FF:001136">
    <property type="entry name" value="PHd Finger family"/>
    <property type="match status" value="1"/>
</dbReference>
<accession>A0A2G5T5T7</accession>
<sequence>MSDSEPSIVIDDEDPDDKAETPEEPKFEANAYISQLIGFMKSTEKDANEKFAALVKKKIHVAHLQTWQMPTDSNNFCTPSYSLDSGSVSKLPHSMMAQKRIAGTQRLMFAPGLNKPGLDKASLIASASSASGSGPSSVGMTALKKAKKQVPVIDDSIYCTTDQPCKTCGGVSQAGNQVLACKNCRDCFHMRCSVPPVSVEEASEPSFVYHCKTCLISKKVMSSTSRSRSPSPQVVEAKKMRMTGRTKP</sequence>
<feature type="compositionally biased region" description="Low complexity" evidence="5">
    <location>
        <begin position="222"/>
        <end position="232"/>
    </location>
</feature>
<dbReference type="InterPro" id="IPR013083">
    <property type="entry name" value="Znf_RING/FYVE/PHD"/>
</dbReference>